<dbReference type="GO" id="GO:0000976">
    <property type="term" value="F:transcription cis-regulatory region binding"/>
    <property type="evidence" value="ECO:0007669"/>
    <property type="project" value="TreeGrafter"/>
</dbReference>
<dbReference type="EMBL" id="SLXD01000006">
    <property type="protein sequence ID" value="TCP02608.1"/>
    <property type="molecule type" value="Genomic_DNA"/>
</dbReference>
<reference evidence="6 7" key="1">
    <citation type="submission" date="2019-03" db="EMBL/GenBank/DDBJ databases">
        <title>Genomic Encyclopedia of Type Strains, Phase IV (KMG-IV): sequencing the most valuable type-strain genomes for metagenomic binning, comparative biology and taxonomic classification.</title>
        <authorList>
            <person name="Goeker M."/>
        </authorList>
    </citation>
    <scope>NUCLEOTIDE SEQUENCE [LARGE SCALE GENOMIC DNA]</scope>
    <source>
        <strain evidence="6 7">DSM 1709</strain>
    </source>
</reference>
<evidence type="ECO:0000256" key="1">
    <source>
        <dbReference type="ARBA" id="ARBA00009437"/>
    </source>
</evidence>
<dbReference type="InterPro" id="IPR000847">
    <property type="entry name" value="LysR_HTH_N"/>
</dbReference>
<dbReference type="OrthoDB" id="8587114at2"/>
<feature type="domain" description="HTH lysR-type" evidence="5">
    <location>
        <begin position="1"/>
        <end position="58"/>
    </location>
</feature>
<comment type="similarity">
    <text evidence="1">Belongs to the LysR transcriptional regulatory family.</text>
</comment>
<protein>
    <submittedName>
        <fullName evidence="6">LysR family nitrogen assimilation transcriptional regulator</fullName>
    </submittedName>
</protein>
<dbReference type="Pfam" id="PF03466">
    <property type="entry name" value="LysR_substrate"/>
    <property type="match status" value="1"/>
</dbReference>
<dbReference type="Pfam" id="PF00126">
    <property type="entry name" value="HTH_1"/>
    <property type="match status" value="1"/>
</dbReference>
<comment type="caution">
    <text evidence="6">The sequence shown here is derived from an EMBL/GenBank/DDBJ whole genome shotgun (WGS) entry which is preliminary data.</text>
</comment>
<dbReference type="PROSITE" id="PS50931">
    <property type="entry name" value="HTH_LYSR"/>
    <property type="match status" value="1"/>
</dbReference>
<dbReference type="Proteomes" id="UP000295106">
    <property type="component" value="Unassembled WGS sequence"/>
</dbReference>
<keyword evidence="3" id="KW-0238">DNA-binding</keyword>
<gene>
    <name evidence="6" type="ORF">EV684_106170</name>
</gene>
<dbReference type="Gene3D" id="3.40.190.10">
    <property type="entry name" value="Periplasmic binding protein-like II"/>
    <property type="match status" value="2"/>
</dbReference>
<dbReference type="PANTHER" id="PTHR30126:SF40">
    <property type="entry name" value="HTH-TYPE TRANSCRIPTIONAL REGULATOR GLTR"/>
    <property type="match status" value="1"/>
</dbReference>
<dbReference type="SUPFAM" id="SSF46785">
    <property type="entry name" value="Winged helix' DNA-binding domain"/>
    <property type="match status" value="1"/>
</dbReference>
<proteinExistence type="inferred from homology"/>
<name>A0A4V6NPZ8_RUBGE</name>
<sequence>MDLDHIELFVVVADLGSLSKAAIRSDLSASALSRKLGALEAQCQGALLHRTGRGVKLTALGEHVLPMARVLLAQAKALKHEMSASTSVCSGTVHVGCVPALVSPVLTRVVREARERFPHVVVHAAEGYPNQIEEWLVDGKVDLGFVLRKPPESVDKPLAVARLCLVGPRQDRITQQAEVDFKALDGLPLMQPAAPSTFRNAIAETARQVGIKLNVVAEVDSVHLMKEMACAGVGYGLLSKTAVQRELRSGELSATPIVNPEIVRSIYLGTSPRKTESRATRELAQLIRQVAGQMAESGEWGDEEASS</sequence>
<evidence type="ECO:0000313" key="6">
    <source>
        <dbReference type="EMBL" id="TCP02608.1"/>
    </source>
</evidence>
<dbReference type="AlphaFoldDB" id="A0A4V6NPZ8"/>
<evidence type="ECO:0000313" key="7">
    <source>
        <dbReference type="Proteomes" id="UP000295106"/>
    </source>
</evidence>
<dbReference type="InterPro" id="IPR036390">
    <property type="entry name" value="WH_DNA-bd_sf"/>
</dbReference>
<organism evidence="6 7">
    <name type="scientific">Rubrivivax gelatinosus</name>
    <name type="common">Rhodocyclus gelatinosus</name>
    <name type="synonym">Rhodopseudomonas gelatinosa</name>
    <dbReference type="NCBI Taxonomy" id="28068"/>
    <lineage>
        <taxon>Bacteria</taxon>
        <taxon>Pseudomonadati</taxon>
        <taxon>Pseudomonadota</taxon>
        <taxon>Betaproteobacteria</taxon>
        <taxon>Burkholderiales</taxon>
        <taxon>Sphaerotilaceae</taxon>
        <taxon>Rubrivivax</taxon>
    </lineage>
</organism>
<dbReference type="InterPro" id="IPR005119">
    <property type="entry name" value="LysR_subst-bd"/>
</dbReference>
<dbReference type="GO" id="GO:0003700">
    <property type="term" value="F:DNA-binding transcription factor activity"/>
    <property type="evidence" value="ECO:0007669"/>
    <property type="project" value="InterPro"/>
</dbReference>
<dbReference type="PANTHER" id="PTHR30126">
    <property type="entry name" value="HTH-TYPE TRANSCRIPTIONAL REGULATOR"/>
    <property type="match status" value="1"/>
</dbReference>
<dbReference type="InterPro" id="IPR036388">
    <property type="entry name" value="WH-like_DNA-bd_sf"/>
</dbReference>
<accession>A0A4V6NPZ8</accession>
<evidence type="ECO:0000256" key="3">
    <source>
        <dbReference type="ARBA" id="ARBA00023125"/>
    </source>
</evidence>
<dbReference type="Gene3D" id="1.10.10.10">
    <property type="entry name" value="Winged helix-like DNA-binding domain superfamily/Winged helix DNA-binding domain"/>
    <property type="match status" value="1"/>
</dbReference>
<dbReference type="RefSeq" id="WP_132647207.1">
    <property type="nucleotide sequence ID" value="NZ_CP181386.1"/>
</dbReference>
<evidence type="ECO:0000256" key="4">
    <source>
        <dbReference type="ARBA" id="ARBA00023163"/>
    </source>
</evidence>
<dbReference type="SUPFAM" id="SSF53850">
    <property type="entry name" value="Periplasmic binding protein-like II"/>
    <property type="match status" value="1"/>
</dbReference>
<keyword evidence="4" id="KW-0804">Transcription</keyword>
<evidence type="ECO:0000259" key="5">
    <source>
        <dbReference type="PROSITE" id="PS50931"/>
    </source>
</evidence>
<dbReference type="GeneID" id="99683572"/>
<evidence type="ECO:0000256" key="2">
    <source>
        <dbReference type="ARBA" id="ARBA00023015"/>
    </source>
</evidence>
<keyword evidence="2" id="KW-0805">Transcription regulation</keyword>